<name>A0A8J4E754_9ACTN</name>
<evidence type="ECO:0000313" key="3">
    <source>
        <dbReference type="Proteomes" id="UP000612585"/>
    </source>
</evidence>
<dbReference type="PANTHER" id="PTHR36833:SF1">
    <property type="entry name" value="INTEGRAL MEMBRANE TRANSPORT PROTEIN"/>
    <property type="match status" value="1"/>
</dbReference>
<keyword evidence="1" id="KW-1133">Transmembrane helix</keyword>
<evidence type="ECO:0000256" key="1">
    <source>
        <dbReference type="SAM" id="Phobius"/>
    </source>
</evidence>
<organism evidence="2 3">
    <name type="scientific">Virgisporangium aurantiacum</name>
    <dbReference type="NCBI Taxonomy" id="175570"/>
    <lineage>
        <taxon>Bacteria</taxon>
        <taxon>Bacillati</taxon>
        <taxon>Actinomycetota</taxon>
        <taxon>Actinomycetes</taxon>
        <taxon>Micromonosporales</taxon>
        <taxon>Micromonosporaceae</taxon>
        <taxon>Virgisporangium</taxon>
    </lineage>
</organism>
<gene>
    <name evidence="2" type="ORF">Vau01_090130</name>
</gene>
<dbReference type="Pfam" id="PF06182">
    <property type="entry name" value="ABC2_membrane_6"/>
    <property type="match status" value="1"/>
</dbReference>
<dbReference type="InterPro" id="IPR010390">
    <property type="entry name" value="ABC-2_transporter-like"/>
</dbReference>
<feature type="transmembrane region" description="Helical" evidence="1">
    <location>
        <begin position="25"/>
        <end position="49"/>
    </location>
</feature>
<keyword evidence="1" id="KW-0812">Transmembrane</keyword>
<feature type="transmembrane region" description="Helical" evidence="1">
    <location>
        <begin position="61"/>
        <end position="80"/>
    </location>
</feature>
<protein>
    <submittedName>
        <fullName evidence="2">ABC transporter permease</fullName>
    </submittedName>
</protein>
<comment type="caution">
    <text evidence="2">The sequence shown here is derived from an EMBL/GenBank/DDBJ whole genome shotgun (WGS) entry which is preliminary data.</text>
</comment>
<dbReference type="Proteomes" id="UP000612585">
    <property type="component" value="Unassembled WGS sequence"/>
</dbReference>
<keyword evidence="1" id="KW-0472">Membrane</keyword>
<dbReference type="EMBL" id="BOPG01000067">
    <property type="protein sequence ID" value="GIJ61497.1"/>
    <property type="molecule type" value="Genomic_DNA"/>
</dbReference>
<reference evidence="2" key="1">
    <citation type="submission" date="2021-01" db="EMBL/GenBank/DDBJ databases">
        <title>Whole genome shotgun sequence of Virgisporangium aurantiacum NBRC 16421.</title>
        <authorList>
            <person name="Komaki H."/>
            <person name="Tamura T."/>
        </authorList>
    </citation>
    <scope>NUCLEOTIDE SEQUENCE</scope>
    <source>
        <strain evidence="2">NBRC 16421</strain>
    </source>
</reference>
<feature type="transmembrane region" description="Helical" evidence="1">
    <location>
        <begin position="121"/>
        <end position="141"/>
    </location>
</feature>
<feature type="transmembrane region" description="Helical" evidence="1">
    <location>
        <begin position="234"/>
        <end position="254"/>
    </location>
</feature>
<dbReference type="PANTHER" id="PTHR36833">
    <property type="entry name" value="SLR0610 PROTEIN-RELATED"/>
    <property type="match status" value="1"/>
</dbReference>
<accession>A0A8J4E754</accession>
<sequence>MAELAPYLRLFAAQARAQAQYRMSFWLDLIGSVVIGALDLTAVVVLFQAGGVVAGFTTAEALLVASVATVGFATADLVVGNMDTIRHLVRTGRMDAVLLRPLGALGQLVATEFAPRRAGRLLVAVALVPVAAAWAGVQWTPTAAACLLLAMVGGSLLFSAIFIGTGTVAFWLIESGEFGNSFTYGGRDFASFPITVYGPAFRNLFAFGLGLGFTGYYPALVLLRRPDPLGAPDWFGWLSVPVGVVACGLAALLWRAGVRRYRSTGS</sequence>
<feature type="transmembrane region" description="Helical" evidence="1">
    <location>
        <begin position="147"/>
        <end position="173"/>
    </location>
</feature>
<keyword evidence="3" id="KW-1185">Reference proteome</keyword>
<proteinExistence type="predicted"/>
<evidence type="ECO:0000313" key="2">
    <source>
        <dbReference type="EMBL" id="GIJ61497.1"/>
    </source>
</evidence>
<dbReference type="RefSeq" id="WP_239152356.1">
    <property type="nucleotide sequence ID" value="NZ_BOPG01000067.1"/>
</dbReference>
<dbReference type="AlphaFoldDB" id="A0A8J4E754"/>